<comment type="catalytic activity">
    <reaction evidence="1">
        <text>dTDP-4-dehydro-6-deoxy-alpha-D-glucose = dTDP-4-dehydro-beta-L-rhamnose</text>
        <dbReference type="Rhea" id="RHEA:16969"/>
        <dbReference type="ChEBI" id="CHEBI:57649"/>
        <dbReference type="ChEBI" id="CHEBI:62830"/>
        <dbReference type="EC" id="5.1.3.13"/>
    </reaction>
</comment>
<comment type="caution">
    <text evidence="8">The sequence shown here is derived from an EMBL/GenBank/DDBJ whole genome shotgun (WGS) entry which is preliminary data.</text>
</comment>
<dbReference type="PANTHER" id="PTHR21047">
    <property type="entry name" value="DTDP-6-DEOXY-D-GLUCOSE-3,5 EPIMERASE"/>
    <property type="match status" value="1"/>
</dbReference>
<evidence type="ECO:0000256" key="4">
    <source>
        <dbReference type="ARBA" id="ARBA00019595"/>
    </source>
</evidence>
<evidence type="ECO:0000313" key="8">
    <source>
        <dbReference type="EMBL" id="MCW7462955.1"/>
    </source>
</evidence>
<dbReference type="RefSeq" id="WP_265375738.1">
    <property type="nucleotide sequence ID" value="NZ_JAMQPV010000001.1"/>
</dbReference>
<sequence>MSAILLGIVISPLKEIFDPKGSVLHMMRSDDPEFTSFGECYISEVNFGSVKAWKFHKKQTQNFSVPSGQIKLVLYDDRDDSPTKGNLQEVVLGRPNEYKRIKIPPRIWYGFTCVSENTALIVNFTDIPHDPLESNRLPDNDPSIPYQWNL</sequence>
<evidence type="ECO:0000256" key="5">
    <source>
        <dbReference type="ARBA" id="ARBA00029758"/>
    </source>
</evidence>
<comment type="function">
    <text evidence="2">Catalyzes the epimerization of the C3' and C5'positions of dTDP-6-deoxy-D-xylo-4-hexulose, forming dTDP-6-deoxy-L-lyxo-4-hexulose.</text>
</comment>
<name>A0ABT3LZ06_9LEPT</name>
<evidence type="ECO:0000256" key="3">
    <source>
        <dbReference type="ARBA" id="ARBA00012098"/>
    </source>
</evidence>
<dbReference type="InterPro" id="IPR011051">
    <property type="entry name" value="RmlC_Cupin_sf"/>
</dbReference>
<dbReference type="SUPFAM" id="SSF51182">
    <property type="entry name" value="RmlC-like cupins"/>
    <property type="match status" value="1"/>
</dbReference>
<organism evidence="8 9">
    <name type="scientific">Leptospira limi</name>
    <dbReference type="NCBI Taxonomy" id="2950023"/>
    <lineage>
        <taxon>Bacteria</taxon>
        <taxon>Pseudomonadati</taxon>
        <taxon>Spirochaetota</taxon>
        <taxon>Spirochaetia</taxon>
        <taxon>Leptospirales</taxon>
        <taxon>Leptospiraceae</taxon>
        <taxon>Leptospira</taxon>
    </lineage>
</organism>
<evidence type="ECO:0000256" key="6">
    <source>
        <dbReference type="ARBA" id="ARBA00031424"/>
    </source>
</evidence>
<dbReference type="Proteomes" id="UP001209737">
    <property type="component" value="Unassembled WGS sequence"/>
</dbReference>
<dbReference type="EMBL" id="JAMQPV010000001">
    <property type="protein sequence ID" value="MCW7462955.1"/>
    <property type="molecule type" value="Genomic_DNA"/>
</dbReference>
<dbReference type="InterPro" id="IPR014710">
    <property type="entry name" value="RmlC-like_jellyroll"/>
</dbReference>
<protein>
    <recommendedName>
        <fullName evidence="4">dTDP-4-dehydrorhamnose 3,5-epimerase</fullName>
        <ecNumber evidence="3">5.1.3.13</ecNumber>
    </recommendedName>
    <alternativeName>
        <fullName evidence="6">Thymidine diphospho-4-keto-rhamnose 3,5-epimerase</fullName>
    </alternativeName>
    <alternativeName>
        <fullName evidence="5">dTDP-4-keto-6-deoxyglucose 3,5-epimerase</fullName>
    </alternativeName>
    <alternativeName>
        <fullName evidence="7">dTDP-6-deoxy-D-xylo-4-hexulose 3,5-epimerase</fullName>
    </alternativeName>
</protein>
<dbReference type="PANTHER" id="PTHR21047:SF2">
    <property type="entry name" value="THYMIDINE DIPHOSPHO-4-KETO-RHAMNOSE 3,5-EPIMERASE"/>
    <property type="match status" value="1"/>
</dbReference>
<accession>A0ABT3LZ06</accession>
<dbReference type="EC" id="5.1.3.13" evidence="3"/>
<dbReference type="Pfam" id="PF00908">
    <property type="entry name" value="dTDP_sugar_isom"/>
    <property type="match status" value="1"/>
</dbReference>
<keyword evidence="9" id="KW-1185">Reference proteome</keyword>
<evidence type="ECO:0000256" key="1">
    <source>
        <dbReference type="ARBA" id="ARBA00001298"/>
    </source>
</evidence>
<reference evidence="8 9" key="1">
    <citation type="submission" date="2022-06" db="EMBL/GenBank/DDBJ databases">
        <title>Leptospira isolates from biofilms formed at urban environments.</title>
        <authorList>
            <person name="Ribeiro P.S."/>
            <person name="Sousa T."/>
            <person name="Carvalho N."/>
            <person name="Aburjaile F."/>
            <person name="Neves F."/>
            <person name="Oliveira D."/>
            <person name="Blanco L."/>
            <person name="Lima J."/>
            <person name="Costa F."/>
            <person name="Brenig B."/>
            <person name="Soares S."/>
            <person name="Ramos R."/>
            <person name="Goes-Neto A."/>
            <person name="Matiuzzi M."/>
            <person name="Azevedo V."/>
            <person name="Ristow P."/>
        </authorList>
    </citation>
    <scope>NUCLEOTIDE SEQUENCE [LARGE SCALE GENOMIC DNA]</scope>
    <source>
        <strain evidence="8 9">VSF25</strain>
    </source>
</reference>
<evidence type="ECO:0000256" key="2">
    <source>
        <dbReference type="ARBA" id="ARBA00001997"/>
    </source>
</evidence>
<evidence type="ECO:0000313" key="9">
    <source>
        <dbReference type="Proteomes" id="UP001209737"/>
    </source>
</evidence>
<proteinExistence type="predicted"/>
<dbReference type="Gene3D" id="2.60.120.10">
    <property type="entry name" value="Jelly Rolls"/>
    <property type="match status" value="1"/>
</dbReference>
<evidence type="ECO:0000256" key="7">
    <source>
        <dbReference type="ARBA" id="ARBA00033311"/>
    </source>
</evidence>
<dbReference type="InterPro" id="IPR000888">
    <property type="entry name" value="RmlC-like"/>
</dbReference>
<gene>
    <name evidence="8" type="ORF">ND812_12725</name>
</gene>